<comment type="catalytic activity">
    <reaction evidence="5">
        <text>L-glutaminyl-[peptide chain release factor] + S-adenosyl-L-methionine = N(5)-methyl-L-glutaminyl-[peptide chain release factor] + S-adenosyl-L-homocysteine + H(+)</text>
        <dbReference type="Rhea" id="RHEA:42896"/>
        <dbReference type="Rhea" id="RHEA-COMP:10271"/>
        <dbReference type="Rhea" id="RHEA-COMP:10272"/>
        <dbReference type="ChEBI" id="CHEBI:15378"/>
        <dbReference type="ChEBI" id="CHEBI:30011"/>
        <dbReference type="ChEBI" id="CHEBI:57856"/>
        <dbReference type="ChEBI" id="CHEBI:59789"/>
        <dbReference type="ChEBI" id="CHEBI:61891"/>
        <dbReference type="EC" id="2.1.1.297"/>
    </reaction>
</comment>
<comment type="caution">
    <text evidence="7">The sequence shown here is derived from an EMBL/GenBank/DDBJ whole genome shotgun (WGS) entry which is preliminary data.</text>
</comment>
<dbReference type="InterPro" id="IPR004556">
    <property type="entry name" value="HemK-like"/>
</dbReference>
<dbReference type="InterPro" id="IPR050320">
    <property type="entry name" value="N5-glutamine_MTase"/>
</dbReference>
<keyword evidence="2 7" id="KW-0489">Methyltransferase</keyword>
<evidence type="ECO:0000256" key="1">
    <source>
        <dbReference type="ARBA" id="ARBA00012771"/>
    </source>
</evidence>
<dbReference type="PANTHER" id="PTHR18895:SF74">
    <property type="entry name" value="MTRF1L RELEASE FACTOR GLUTAMINE METHYLTRANSFERASE"/>
    <property type="match status" value="1"/>
</dbReference>
<dbReference type="Proteomes" id="UP000294257">
    <property type="component" value="Unassembled WGS sequence"/>
</dbReference>
<evidence type="ECO:0000256" key="5">
    <source>
        <dbReference type="ARBA" id="ARBA00048391"/>
    </source>
</evidence>
<dbReference type="InterPro" id="IPR029063">
    <property type="entry name" value="SAM-dependent_MTases_sf"/>
</dbReference>
<dbReference type="SUPFAM" id="SSF53335">
    <property type="entry name" value="S-adenosyl-L-methionine-dependent methyltransferases"/>
    <property type="match status" value="1"/>
</dbReference>
<protein>
    <recommendedName>
        <fullName evidence="1">peptide chain release factor N(5)-glutamine methyltransferase</fullName>
        <ecNumber evidence="1">2.1.1.297</ecNumber>
    </recommendedName>
</protein>
<proteinExistence type="predicted"/>
<dbReference type="InterPro" id="IPR007848">
    <property type="entry name" value="Small_mtfrase_dom"/>
</dbReference>
<evidence type="ECO:0000256" key="3">
    <source>
        <dbReference type="ARBA" id="ARBA00022679"/>
    </source>
</evidence>
<dbReference type="InterPro" id="IPR022446">
    <property type="entry name" value="MeTrfrase_put"/>
</dbReference>
<name>A0A4Q7KMM9_9PSEU</name>
<dbReference type="Gene3D" id="1.10.8.10">
    <property type="entry name" value="DNA helicase RuvA subunit, C-terminal domain"/>
    <property type="match status" value="1"/>
</dbReference>
<dbReference type="EC" id="2.1.1.297" evidence="1"/>
<keyword evidence="4" id="KW-0949">S-adenosyl-L-methionine</keyword>
<sequence length="253" mass="26508">MHDVVTRLRAAGCVFAEDEARLLIADAATPARLEELITRRIAGEPLEHLLGWVEFLGRRMIVAPGVFVPRRRTETLARQAIELAEPGGVVVDMCCGCGAVGAAVAASVDVELHAADIDPVAVGCAERNLAGLGHAHVGDLFEPLPEHLRGRVDVVVANVPYVPTEEIAMMPPEARDHEPKAALDGGTDGLDVARRVIAGATDWLADGGHVLFETSVHQVPAAVESLARHGFGARVVSDEDVGATVVIGVGADG</sequence>
<keyword evidence="3 7" id="KW-0808">Transferase</keyword>
<keyword evidence="8" id="KW-1185">Reference proteome</keyword>
<evidence type="ECO:0000259" key="6">
    <source>
        <dbReference type="Pfam" id="PF05175"/>
    </source>
</evidence>
<dbReference type="NCBIfam" id="TIGR00536">
    <property type="entry name" value="hemK_fam"/>
    <property type="match status" value="1"/>
</dbReference>
<dbReference type="GO" id="GO:0032259">
    <property type="term" value="P:methylation"/>
    <property type="evidence" value="ECO:0007669"/>
    <property type="project" value="UniProtKB-KW"/>
</dbReference>
<dbReference type="Pfam" id="PF05175">
    <property type="entry name" value="MTS"/>
    <property type="match status" value="1"/>
</dbReference>
<evidence type="ECO:0000313" key="7">
    <source>
        <dbReference type="EMBL" id="RZS37566.1"/>
    </source>
</evidence>
<reference evidence="7 8" key="1">
    <citation type="submission" date="2019-02" db="EMBL/GenBank/DDBJ databases">
        <title>Genomic Encyclopedia of Type Strains, Phase IV (KMG-IV): sequencing the most valuable type-strain genomes for metagenomic binning, comparative biology and taxonomic classification.</title>
        <authorList>
            <person name="Goeker M."/>
        </authorList>
    </citation>
    <scope>NUCLEOTIDE SEQUENCE [LARGE SCALE GENOMIC DNA]</scope>
    <source>
        <strain evidence="7 8">DSM 101727</strain>
    </source>
</reference>
<dbReference type="Gene3D" id="3.40.50.150">
    <property type="entry name" value="Vaccinia Virus protein VP39"/>
    <property type="match status" value="1"/>
</dbReference>
<organism evidence="7 8">
    <name type="scientific">Herbihabitans rhizosphaerae</name>
    <dbReference type="NCBI Taxonomy" id="1872711"/>
    <lineage>
        <taxon>Bacteria</taxon>
        <taxon>Bacillati</taxon>
        <taxon>Actinomycetota</taxon>
        <taxon>Actinomycetes</taxon>
        <taxon>Pseudonocardiales</taxon>
        <taxon>Pseudonocardiaceae</taxon>
        <taxon>Herbihabitans</taxon>
    </lineage>
</organism>
<accession>A0A4Q7KMM9</accession>
<dbReference type="GO" id="GO:0102559">
    <property type="term" value="F:peptide chain release factor N(5)-glutamine methyltransferase activity"/>
    <property type="evidence" value="ECO:0007669"/>
    <property type="project" value="UniProtKB-EC"/>
</dbReference>
<evidence type="ECO:0000256" key="4">
    <source>
        <dbReference type="ARBA" id="ARBA00022691"/>
    </source>
</evidence>
<dbReference type="NCBIfam" id="TIGR03704">
    <property type="entry name" value="PrmC_rel_meth"/>
    <property type="match status" value="1"/>
</dbReference>
<dbReference type="EMBL" id="SGWQ01000005">
    <property type="protein sequence ID" value="RZS37566.1"/>
    <property type="molecule type" value="Genomic_DNA"/>
</dbReference>
<gene>
    <name evidence="7" type="ORF">EV193_105122</name>
</gene>
<evidence type="ECO:0000313" key="8">
    <source>
        <dbReference type="Proteomes" id="UP000294257"/>
    </source>
</evidence>
<feature type="domain" description="Methyltransferase small" evidence="6">
    <location>
        <begin position="85"/>
        <end position="163"/>
    </location>
</feature>
<dbReference type="AlphaFoldDB" id="A0A4Q7KMM9"/>
<evidence type="ECO:0000256" key="2">
    <source>
        <dbReference type="ARBA" id="ARBA00022603"/>
    </source>
</evidence>
<dbReference type="PANTHER" id="PTHR18895">
    <property type="entry name" value="HEMK METHYLTRANSFERASE"/>
    <property type="match status" value="1"/>
</dbReference>